<protein>
    <recommendedName>
        <fullName evidence="3">RNA-binding protein</fullName>
    </recommendedName>
</protein>
<reference evidence="1 2" key="1">
    <citation type="submission" date="2016-02" db="EMBL/GenBank/DDBJ databases">
        <title>Draft Genome for Tepidibacillus decaturensis nov. sp. Strain Z9, an Anaerobic, Moderately Thermophilic and Heterotrophic Bacterium from Deep Subsurface of the Illinois Basin, USA.</title>
        <authorList>
            <person name="Dong Y."/>
            <person name="Chang J.Y."/>
            <person name="Sanford R."/>
            <person name="Fouke B.W."/>
        </authorList>
    </citation>
    <scope>NUCLEOTIDE SEQUENCE [LARGE SCALE GENOMIC DNA]</scope>
    <source>
        <strain evidence="1 2">Z9</strain>
    </source>
</reference>
<evidence type="ECO:0008006" key="3">
    <source>
        <dbReference type="Google" id="ProtNLM"/>
    </source>
</evidence>
<dbReference type="RefSeq" id="WP_068727168.1">
    <property type="nucleotide sequence ID" value="NZ_LSKU01000001.1"/>
</dbReference>
<organism evidence="1 2">
    <name type="scientific">Tepidibacillus decaturensis</name>
    <dbReference type="NCBI Taxonomy" id="1413211"/>
    <lineage>
        <taxon>Bacteria</taxon>
        <taxon>Bacillati</taxon>
        <taxon>Bacillota</taxon>
        <taxon>Bacilli</taxon>
        <taxon>Bacillales</taxon>
        <taxon>Bacillaceae</taxon>
        <taxon>Tepidibacillus</taxon>
    </lineage>
</organism>
<dbReference type="Proteomes" id="UP000070352">
    <property type="component" value="Unassembled WGS sequence"/>
</dbReference>
<accession>A0A135L7C3</accession>
<comment type="caution">
    <text evidence="1">The sequence shown here is derived from an EMBL/GenBank/DDBJ whole genome shotgun (WGS) entry which is preliminary data.</text>
</comment>
<gene>
    <name evidence="1" type="ORF">U473_13310</name>
</gene>
<name>A0A135L7C3_9BACI</name>
<evidence type="ECO:0000313" key="2">
    <source>
        <dbReference type="Proteomes" id="UP000070352"/>
    </source>
</evidence>
<proteinExistence type="predicted"/>
<sequence>MEEILIIDGYNIIGAWPNLRELKDQGQLEEARDELLNWLTEYQAYTGRKIIVVFDAHQVPGEGKKYQYKRITIYYTKENETADELIEKLVKKLDHRRRQIYVATSDYTEQRVIFGQGALRISARELRIEKESMMDSVKRNVEKQNKELKRNIFSSLNDEMMKILENWRREK</sequence>
<dbReference type="PANTHER" id="PTHR34547:SF1">
    <property type="entry name" value="YACP-LIKE NYN DOMAIN PROTEIN"/>
    <property type="match status" value="1"/>
</dbReference>
<dbReference type="AlphaFoldDB" id="A0A135L7C3"/>
<dbReference type="OrthoDB" id="9792160at2"/>
<dbReference type="PANTHER" id="PTHR34547">
    <property type="entry name" value="YACP-LIKE NYN DOMAIN PROTEIN"/>
    <property type="match status" value="1"/>
</dbReference>
<dbReference type="EMBL" id="LSKU01000001">
    <property type="protein sequence ID" value="KXG44884.1"/>
    <property type="molecule type" value="Genomic_DNA"/>
</dbReference>
<dbReference type="InterPro" id="IPR010298">
    <property type="entry name" value="YacP-like"/>
</dbReference>
<dbReference type="CDD" id="cd10912">
    <property type="entry name" value="PIN_YacP-like"/>
    <property type="match status" value="1"/>
</dbReference>
<keyword evidence="2" id="KW-1185">Reference proteome</keyword>
<dbReference type="Pfam" id="PF05991">
    <property type="entry name" value="NYN_YacP"/>
    <property type="match status" value="1"/>
</dbReference>
<dbReference type="STRING" id="1413211.U473_13310"/>
<evidence type="ECO:0000313" key="1">
    <source>
        <dbReference type="EMBL" id="KXG44884.1"/>
    </source>
</evidence>